<gene>
    <name evidence="3" type="ORF">QYF49_02105</name>
</gene>
<evidence type="ECO:0000256" key="1">
    <source>
        <dbReference type="SAM" id="SignalP"/>
    </source>
</evidence>
<dbReference type="InterPro" id="IPR021729">
    <property type="entry name" value="DUF3298"/>
</dbReference>
<feature type="chain" id="PRO_5046234181" evidence="1">
    <location>
        <begin position="32"/>
        <end position="298"/>
    </location>
</feature>
<dbReference type="RefSeq" id="WP_290397978.1">
    <property type="nucleotide sequence ID" value="NZ_JAUHLN010000001.1"/>
</dbReference>
<dbReference type="PANTHER" id="PTHR34408:SF1">
    <property type="entry name" value="GLYCOSYL HYDROLASE FAMILY 19 DOMAIN-CONTAINING PROTEIN HI_1415"/>
    <property type="match status" value="1"/>
</dbReference>
<sequence length="298" mass="33348">MMKKSIFRFTMLAIALALIASVFFVNSEAKAASVQTAFVSVKTTLNVRNAPSVNAKIVGSLKSGATVSVYSKTKSGWSEIRYKSKKAYVSTKYLKFFNGVTISKHLYKNTKAVTYPQVAGLKSKKAQDKINAVLLSHAKASYNEYLQLLKDEKEAQGDKICKEYPSSCNYEYQSSYSVKYNDGKQLSVLFQDYQYTGGAHGMSSLEGYNFTVSDGKEIKLSSILTSDAKYKAVQKYAYNYMKQHKDTFYVTRQSDVNIKRDAEFYFNFNGITLKFGEYSVAPYAAGTPAVDIPLSVYK</sequence>
<dbReference type="PANTHER" id="PTHR34408">
    <property type="entry name" value="FAMILY PROTEIN, PUTATIVE-RELATED"/>
    <property type="match status" value="1"/>
</dbReference>
<dbReference type="InterPro" id="IPR003646">
    <property type="entry name" value="SH3-like_bac-type"/>
</dbReference>
<keyword evidence="1" id="KW-0732">Signal</keyword>
<dbReference type="InterPro" id="IPR037126">
    <property type="entry name" value="PdaC/RsiV-like_sf"/>
</dbReference>
<name>A0ABT8E1M8_9BACL</name>
<evidence type="ECO:0000313" key="4">
    <source>
        <dbReference type="Proteomes" id="UP001168694"/>
    </source>
</evidence>
<evidence type="ECO:0000313" key="3">
    <source>
        <dbReference type="EMBL" id="MDN4071822.1"/>
    </source>
</evidence>
<dbReference type="Gene3D" id="3.90.640.20">
    <property type="entry name" value="Heat-shock cognate protein, ATPase"/>
    <property type="match status" value="1"/>
</dbReference>
<dbReference type="InterPro" id="IPR052354">
    <property type="entry name" value="Cell_Wall_Dynamics_Protein"/>
</dbReference>
<dbReference type="PROSITE" id="PS51781">
    <property type="entry name" value="SH3B"/>
    <property type="match status" value="1"/>
</dbReference>
<dbReference type="Pfam" id="PF08239">
    <property type="entry name" value="SH3_3"/>
    <property type="match status" value="1"/>
</dbReference>
<comment type="caution">
    <text evidence="3">The sequence shown here is derived from an EMBL/GenBank/DDBJ whole genome shotgun (WGS) entry which is preliminary data.</text>
</comment>
<organism evidence="3 4">
    <name type="scientific">Fictibacillus terranigra</name>
    <dbReference type="NCBI Taxonomy" id="3058424"/>
    <lineage>
        <taxon>Bacteria</taxon>
        <taxon>Bacillati</taxon>
        <taxon>Bacillota</taxon>
        <taxon>Bacilli</taxon>
        <taxon>Bacillales</taxon>
        <taxon>Fictibacillaceae</taxon>
        <taxon>Fictibacillus</taxon>
    </lineage>
</organism>
<reference evidence="3" key="1">
    <citation type="submission" date="2023-06" db="EMBL/GenBank/DDBJ databases">
        <title>Draft Genome Sequences of Representative Paenibacillus Polymyxa, Bacillus cereus, Fictibacillus sp., and Brevibacillus agri Strains Isolated from Amazonian Dark Earth.</title>
        <authorList>
            <person name="Pellegrinetti T.A."/>
            <person name="Cunha I.C.M."/>
            <person name="Chaves M.G."/>
            <person name="Freitas A.S."/>
            <person name="Silva A.V.R."/>
            <person name="Tsai S.M."/>
            <person name="Mendes L.W."/>
        </authorList>
    </citation>
    <scope>NUCLEOTIDE SEQUENCE</scope>
    <source>
        <strain evidence="3">CENA-BCM004</strain>
    </source>
</reference>
<dbReference type="InterPro" id="IPR025303">
    <property type="entry name" value="PdaC"/>
</dbReference>
<evidence type="ECO:0000259" key="2">
    <source>
        <dbReference type="PROSITE" id="PS51781"/>
    </source>
</evidence>
<dbReference type="Pfam" id="PF13739">
    <property type="entry name" value="PdaC"/>
    <property type="match status" value="1"/>
</dbReference>
<dbReference type="Pfam" id="PF11738">
    <property type="entry name" value="DUF3298"/>
    <property type="match status" value="1"/>
</dbReference>
<protein>
    <submittedName>
        <fullName evidence="3">DUF4163 domain-containing protein</fullName>
    </submittedName>
</protein>
<dbReference type="EMBL" id="JAUHLN010000001">
    <property type="protein sequence ID" value="MDN4071822.1"/>
    <property type="molecule type" value="Genomic_DNA"/>
</dbReference>
<dbReference type="SMART" id="SM00287">
    <property type="entry name" value="SH3b"/>
    <property type="match status" value="1"/>
</dbReference>
<keyword evidence="4" id="KW-1185">Reference proteome</keyword>
<accession>A0ABT8E1M8</accession>
<feature type="signal peptide" evidence="1">
    <location>
        <begin position="1"/>
        <end position="31"/>
    </location>
</feature>
<proteinExistence type="predicted"/>
<dbReference type="Gene3D" id="3.30.565.40">
    <property type="entry name" value="Fervidobacterium nodosum Rt17-B1 like"/>
    <property type="match status" value="1"/>
</dbReference>
<dbReference type="Gene3D" id="2.30.30.40">
    <property type="entry name" value="SH3 Domains"/>
    <property type="match status" value="1"/>
</dbReference>
<feature type="domain" description="SH3b" evidence="2">
    <location>
        <begin position="34"/>
        <end position="98"/>
    </location>
</feature>
<dbReference type="Proteomes" id="UP001168694">
    <property type="component" value="Unassembled WGS sequence"/>
</dbReference>